<dbReference type="PANTHER" id="PTHR46116:SF39">
    <property type="entry name" value="BACULOVIRAL IAP REPEAT-CONTAINING PROTEIN 6"/>
    <property type="match status" value="1"/>
</dbReference>
<dbReference type="GO" id="GO:0016740">
    <property type="term" value="F:transferase activity"/>
    <property type="evidence" value="ECO:0007669"/>
    <property type="project" value="UniProtKB-KW"/>
</dbReference>
<comment type="caution">
    <text evidence="5">The sequence shown here is derived from an EMBL/GenBank/DDBJ whole genome shotgun (WGS) entry which is preliminary data.</text>
</comment>
<reference evidence="5 6" key="1">
    <citation type="journal article" date="2013" name="Proc. Natl. Acad. Sci. U.S.A.">
        <title>The king cobra genome reveals dynamic gene evolution and adaptation in the snake venom system.</title>
        <authorList>
            <person name="Vonk F.J."/>
            <person name="Casewell N.R."/>
            <person name="Henkel C.V."/>
            <person name="Heimberg A.M."/>
            <person name="Jansen H.J."/>
            <person name="McCleary R.J."/>
            <person name="Kerkkamp H.M."/>
            <person name="Vos R.A."/>
            <person name="Guerreiro I."/>
            <person name="Calvete J.J."/>
            <person name="Wuster W."/>
            <person name="Woods A.E."/>
            <person name="Logan J.M."/>
            <person name="Harrison R.A."/>
            <person name="Castoe T.A."/>
            <person name="de Koning A.P."/>
            <person name="Pollock D.D."/>
            <person name="Yandell M."/>
            <person name="Calderon D."/>
            <person name="Renjifo C."/>
            <person name="Currier R.B."/>
            <person name="Salgado D."/>
            <person name="Pla D."/>
            <person name="Sanz L."/>
            <person name="Hyder A.S."/>
            <person name="Ribeiro J.M."/>
            <person name="Arntzen J.W."/>
            <person name="van den Thillart G.E."/>
            <person name="Boetzer M."/>
            <person name="Pirovano W."/>
            <person name="Dirks R.P."/>
            <person name="Spaink H.P."/>
            <person name="Duboule D."/>
            <person name="McGlinn E."/>
            <person name="Kini R.M."/>
            <person name="Richardson M.K."/>
        </authorList>
    </citation>
    <scope>NUCLEOTIDE SEQUENCE</scope>
    <source>
        <tissue evidence="5">Blood</tissue>
    </source>
</reference>
<dbReference type="SMART" id="SM00212">
    <property type="entry name" value="UBCc"/>
    <property type="match status" value="1"/>
</dbReference>
<dbReference type="Pfam" id="PF00179">
    <property type="entry name" value="UQ_con"/>
    <property type="match status" value="1"/>
</dbReference>
<sequence length="285" mass="32119">MVSEDDDGKLVFKVNYHYMSQVKNATDANSAARARRLAQEAVTLSTSLPLSSSSSVFVRCDEERLDIMKVLITGPADTPYANGCFEFDVYFPQDYPNSPPLVNLETTGGHSVRFNPNLYNDGKVLVSVQSLILVAEPYFNEPGYERSRGTPSGTQSSREYDGNIRQATVKWAMLEQIRNPSPCFKEVIHKHFYLKRIEIMAQCEEWIADIQQYSSDKRVGRTMSHHAAALKRHTAQLREELQKLPCPEGLDPDVDDPDERCSAMTSIEDTLLHEQVKPSSSKDLP</sequence>
<evidence type="ECO:0000256" key="1">
    <source>
        <dbReference type="ARBA" id="ARBA00022679"/>
    </source>
</evidence>
<keyword evidence="1" id="KW-0808">Transferase</keyword>
<protein>
    <submittedName>
        <fullName evidence="5">Baculoviral IAP repeat-containing protein 6</fullName>
    </submittedName>
</protein>
<dbReference type="PROSITE" id="PS50127">
    <property type="entry name" value="UBC_2"/>
    <property type="match status" value="1"/>
</dbReference>
<dbReference type="FunFam" id="3.10.110.10:FF:000134">
    <property type="entry name" value="Baculoviral IAP repeat-containing 6"/>
    <property type="match status" value="1"/>
</dbReference>
<accession>V8NHT9</accession>
<dbReference type="SUPFAM" id="SSF54495">
    <property type="entry name" value="UBC-like"/>
    <property type="match status" value="1"/>
</dbReference>
<evidence type="ECO:0000256" key="3">
    <source>
        <dbReference type="SAM" id="MobiDB-lite"/>
    </source>
</evidence>
<feature type="region of interest" description="Disordered" evidence="3">
    <location>
        <begin position="243"/>
        <end position="285"/>
    </location>
</feature>
<organism evidence="5 6">
    <name type="scientific">Ophiophagus hannah</name>
    <name type="common">King cobra</name>
    <name type="synonym">Naja hannah</name>
    <dbReference type="NCBI Taxonomy" id="8665"/>
    <lineage>
        <taxon>Eukaryota</taxon>
        <taxon>Metazoa</taxon>
        <taxon>Chordata</taxon>
        <taxon>Craniata</taxon>
        <taxon>Vertebrata</taxon>
        <taxon>Euteleostomi</taxon>
        <taxon>Lepidosauria</taxon>
        <taxon>Squamata</taxon>
        <taxon>Bifurcata</taxon>
        <taxon>Unidentata</taxon>
        <taxon>Episquamata</taxon>
        <taxon>Toxicofera</taxon>
        <taxon>Serpentes</taxon>
        <taxon>Colubroidea</taxon>
        <taxon>Elapidae</taxon>
        <taxon>Elapinae</taxon>
        <taxon>Ophiophagus</taxon>
    </lineage>
</organism>
<keyword evidence="6" id="KW-1185">Reference proteome</keyword>
<evidence type="ECO:0000256" key="2">
    <source>
        <dbReference type="ARBA" id="ARBA00022786"/>
    </source>
</evidence>
<dbReference type="GO" id="GO:0005634">
    <property type="term" value="C:nucleus"/>
    <property type="evidence" value="ECO:0007669"/>
    <property type="project" value="TreeGrafter"/>
</dbReference>
<keyword evidence="2" id="KW-0833">Ubl conjugation pathway</keyword>
<proteinExistence type="predicted"/>
<dbReference type="GO" id="GO:0043066">
    <property type="term" value="P:negative regulation of apoptotic process"/>
    <property type="evidence" value="ECO:0007669"/>
    <property type="project" value="TreeGrafter"/>
</dbReference>
<dbReference type="OrthoDB" id="2196114at2759"/>
<dbReference type="Proteomes" id="UP000018936">
    <property type="component" value="Unassembled WGS sequence"/>
</dbReference>
<dbReference type="PANTHER" id="PTHR46116">
    <property type="entry name" value="(E3-INDEPENDENT) E2 UBIQUITIN-CONJUGATING ENZYME"/>
    <property type="match status" value="1"/>
</dbReference>
<dbReference type="GO" id="GO:0004869">
    <property type="term" value="F:cysteine-type endopeptidase inhibitor activity"/>
    <property type="evidence" value="ECO:0007669"/>
    <property type="project" value="TreeGrafter"/>
</dbReference>
<dbReference type="Gene3D" id="3.10.110.10">
    <property type="entry name" value="Ubiquitin Conjugating Enzyme"/>
    <property type="match status" value="2"/>
</dbReference>
<evidence type="ECO:0000313" key="5">
    <source>
        <dbReference type="EMBL" id="ETE61208.1"/>
    </source>
</evidence>
<gene>
    <name evidence="5" type="primary">BIRC6</name>
    <name evidence="5" type="ORF">L345_13043</name>
</gene>
<dbReference type="InterPro" id="IPR016135">
    <property type="entry name" value="UBQ-conjugating_enzyme/RWD"/>
</dbReference>
<dbReference type="FunFam" id="3.10.110.10:FF:000169">
    <property type="entry name" value="Orf protein"/>
    <property type="match status" value="1"/>
</dbReference>
<feature type="non-terminal residue" evidence="5">
    <location>
        <position position="285"/>
    </location>
</feature>
<feature type="domain" description="UBC core" evidence="4">
    <location>
        <begin position="32"/>
        <end position="228"/>
    </location>
</feature>
<dbReference type="EMBL" id="AZIM01004097">
    <property type="protein sequence ID" value="ETE61208.1"/>
    <property type="molecule type" value="Genomic_DNA"/>
</dbReference>
<dbReference type="InterPro" id="IPR000608">
    <property type="entry name" value="UBC"/>
</dbReference>
<evidence type="ECO:0000259" key="4">
    <source>
        <dbReference type="PROSITE" id="PS50127"/>
    </source>
</evidence>
<name>V8NHT9_OPHHA</name>
<dbReference type="AlphaFoldDB" id="V8NHT9"/>
<dbReference type="CDD" id="cd23810">
    <property type="entry name" value="UBCc_BIRC6"/>
    <property type="match status" value="1"/>
</dbReference>
<evidence type="ECO:0000313" key="6">
    <source>
        <dbReference type="Proteomes" id="UP000018936"/>
    </source>
</evidence>